<feature type="compositionally biased region" description="Basic and acidic residues" evidence="1">
    <location>
        <begin position="1"/>
        <end position="13"/>
    </location>
</feature>
<accession>A0A2K5JAS8</accession>
<dbReference type="Ensembl" id="ENSCANT00000049026.1">
    <property type="protein sequence ID" value="ENSCANP00000026018.1"/>
    <property type="gene ID" value="ENSCANG00000036402.1"/>
</dbReference>
<dbReference type="GO" id="GO:0005634">
    <property type="term" value="C:nucleus"/>
    <property type="evidence" value="ECO:0007669"/>
    <property type="project" value="TreeGrafter"/>
</dbReference>
<feature type="compositionally biased region" description="Basic residues" evidence="1">
    <location>
        <begin position="14"/>
        <end position="24"/>
    </location>
</feature>
<dbReference type="PANTHER" id="PTHR31968">
    <property type="entry name" value="SERINE/ARGININE-RELATED PROTEIN 53"/>
    <property type="match status" value="1"/>
</dbReference>
<evidence type="ECO:0000313" key="2">
    <source>
        <dbReference type="Ensembl" id="ENSCANP00000026018.1"/>
    </source>
</evidence>
<feature type="region of interest" description="Disordered" evidence="1">
    <location>
        <begin position="1"/>
        <end position="122"/>
    </location>
</feature>
<dbReference type="InterPro" id="IPR034604">
    <property type="entry name" value="SRRP53"/>
</dbReference>
<dbReference type="GO" id="GO:0000380">
    <property type="term" value="P:alternative mRNA splicing, via spliceosome"/>
    <property type="evidence" value="ECO:0007669"/>
    <property type="project" value="InterPro"/>
</dbReference>
<evidence type="ECO:0008006" key="4">
    <source>
        <dbReference type="Google" id="ProtNLM"/>
    </source>
</evidence>
<dbReference type="GO" id="GO:0005737">
    <property type="term" value="C:cytoplasm"/>
    <property type="evidence" value="ECO:0007669"/>
    <property type="project" value="TreeGrafter"/>
</dbReference>
<reference evidence="2" key="1">
    <citation type="submission" date="2025-08" db="UniProtKB">
        <authorList>
            <consortium name="Ensembl"/>
        </authorList>
    </citation>
    <scope>IDENTIFICATION</scope>
</reference>
<protein>
    <recommendedName>
        <fullName evidence="4">Arginine and serine rich coiled-coil 1</fullName>
    </recommendedName>
</protein>
<feature type="compositionally biased region" description="Basic and acidic residues" evidence="1">
    <location>
        <begin position="51"/>
        <end position="62"/>
    </location>
</feature>
<organism evidence="2 3">
    <name type="scientific">Colobus angolensis palliatus</name>
    <name type="common">Peters' Angolan colobus</name>
    <dbReference type="NCBI Taxonomy" id="336983"/>
    <lineage>
        <taxon>Eukaryota</taxon>
        <taxon>Metazoa</taxon>
        <taxon>Chordata</taxon>
        <taxon>Craniata</taxon>
        <taxon>Vertebrata</taxon>
        <taxon>Euteleostomi</taxon>
        <taxon>Mammalia</taxon>
        <taxon>Eutheria</taxon>
        <taxon>Euarchontoglires</taxon>
        <taxon>Primates</taxon>
        <taxon>Haplorrhini</taxon>
        <taxon>Catarrhini</taxon>
        <taxon>Cercopithecidae</taxon>
        <taxon>Colobinae</taxon>
        <taxon>Colobus</taxon>
    </lineage>
</organism>
<feature type="compositionally biased region" description="Basic residues" evidence="1">
    <location>
        <begin position="35"/>
        <end position="50"/>
    </location>
</feature>
<dbReference type="AlphaFoldDB" id="A0A2K5JAS8"/>
<dbReference type="PANTHER" id="PTHR31968:SF4">
    <property type="entry name" value="SERINE_ARGININE-RELATED PROTEIN 53"/>
    <property type="match status" value="1"/>
</dbReference>
<sequence>MGRRSSDTEEESRSKRKKKHRRRSSSSSSSDSRTYSRKKGGRKSRSKSRSWSRDLQPRSHSYDRRRRHRSSSSSSYGSRRKRSRSRSRGRGKSYRAQRSRSKSRTRRESGNIKAGLEHLPPAEQAKARLQLVLEAAAKADEALKAKERNEEEAKRRKEEDQPTLVEQVKRVKEIEAIESDSFVQQTFRSSKEVKKSVEPSEVKQATSTSGPASAVADPPSTEKEIDPSSIPTAIKYQDDNSLAHPNLFIEKADAEEKWFKRLIALRQERLMGSPVA</sequence>
<evidence type="ECO:0000256" key="1">
    <source>
        <dbReference type="SAM" id="MobiDB-lite"/>
    </source>
</evidence>
<feature type="compositionally biased region" description="Basic and acidic residues" evidence="1">
    <location>
        <begin position="189"/>
        <end position="201"/>
    </location>
</feature>
<evidence type="ECO:0000313" key="3">
    <source>
        <dbReference type="Proteomes" id="UP000233080"/>
    </source>
</evidence>
<dbReference type="Proteomes" id="UP000233080">
    <property type="component" value="Unassembled WGS sequence"/>
</dbReference>
<feature type="compositionally biased region" description="Basic residues" evidence="1">
    <location>
        <begin position="78"/>
        <end position="105"/>
    </location>
</feature>
<proteinExistence type="predicted"/>
<feature type="compositionally biased region" description="Basic and acidic residues" evidence="1">
    <location>
        <begin position="143"/>
        <end position="160"/>
    </location>
</feature>
<feature type="region of interest" description="Disordered" evidence="1">
    <location>
        <begin position="143"/>
        <end position="165"/>
    </location>
</feature>
<feature type="region of interest" description="Disordered" evidence="1">
    <location>
        <begin position="188"/>
        <end position="237"/>
    </location>
</feature>
<reference evidence="2" key="2">
    <citation type="submission" date="2025-09" db="UniProtKB">
        <authorList>
            <consortium name="Ensembl"/>
        </authorList>
    </citation>
    <scope>IDENTIFICATION</scope>
</reference>
<name>A0A2K5JAS8_COLAP</name>
<keyword evidence="3" id="KW-1185">Reference proteome</keyword>